<protein>
    <submittedName>
        <fullName evidence="5">RHS repeat protein</fullName>
    </submittedName>
</protein>
<dbReference type="InterPro" id="IPR031325">
    <property type="entry name" value="RHS_repeat"/>
</dbReference>
<feature type="compositionally biased region" description="Pro residues" evidence="2">
    <location>
        <begin position="233"/>
        <end position="245"/>
    </location>
</feature>
<dbReference type="Pfam" id="PF05593">
    <property type="entry name" value="RHS_repeat"/>
    <property type="match status" value="4"/>
</dbReference>
<name>A0A8A4TRI5_SULCO</name>
<feature type="domain" description="Teneurin-like YD-shell" evidence="4">
    <location>
        <begin position="1077"/>
        <end position="1361"/>
    </location>
</feature>
<dbReference type="NCBIfam" id="TIGR03696">
    <property type="entry name" value="Rhs_assc_core"/>
    <property type="match status" value="1"/>
</dbReference>
<dbReference type="SUPFAM" id="SSF69322">
    <property type="entry name" value="Tricorn protease domain 2"/>
    <property type="match status" value="1"/>
</dbReference>
<dbReference type="InterPro" id="IPR050708">
    <property type="entry name" value="T6SS_VgrG/RHS"/>
</dbReference>
<dbReference type="EMBL" id="CP071793">
    <property type="protein sequence ID" value="QTD52133.1"/>
    <property type="molecule type" value="Genomic_DNA"/>
</dbReference>
<reference evidence="5" key="1">
    <citation type="submission" date="2021-03" db="EMBL/GenBank/DDBJ databases">
        <title>Acanthopleuribacteraceae sp. M133.</title>
        <authorList>
            <person name="Wang G."/>
        </authorList>
    </citation>
    <scope>NUCLEOTIDE SEQUENCE</scope>
    <source>
        <strain evidence="5">M133</strain>
    </source>
</reference>
<dbReference type="PANTHER" id="PTHR32305">
    <property type="match status" value="1"/>
</dbReference>
<evidence type="ECO:0000313" key="6">
    <source>
        <dbReference type="Proteomes" id="UP000663929"/>
    </source>
</evidence>
<feature type="compositionally biased region" description="Low complexity" evidence="2">
    <location>
        <begin position="246"/>
        <end position="255"/>
    </location>
</feature>
<evidence type="ECO:0000256" key="2">
    <source>
        <dbReference type="SAM" id="MobiDB-lite"/>
    </source>
</evidence>
<feature type="domain" description="Teneurin-like YD-shell" evidence="4">
    <location>
        <begin position="860"/>
        <end position="1003"/>
    </location>
</feature>
<feature type="domain" description="DUF6531" evidence="3">
    <location>
        <begin position="384"/>
        <end position="456"/>
    </location>
</feature>
<dbReference type="NCBIfam" id="TIGR01643">
    <property type="entry name" value="YD_repeat_2x"/>
    <property type="match status" value="9"/>
</dbReference>
<keyword evidence="1" id="KW-0677">Repeat</keyword>
<keyword evidence="6" id="KW-1185">Reference proteome</keyword>
<dbReference type="InterPro" id="IPR056823">
    <property type="entry name" value="TEN-like_YD-shell"/>
</dbReference>
<dbReference type="Proteomes" id="UP000663929">
    <property type="component" value="Chromosome"/>
</dbReference>
<dbReference type="PANTHER" id="PTHR32305:SF15">
    <property type="entry name" value="PROTEIN RHSA-RELATED"/>
    <property type="match status" value="1"/>
</dbReference>
<dbReference type="Gene3D" id="2.180.10.10">
    <property type="entry name" value="RHS repeat-associated core"/>
    <property type="match status" value="3"/>
</dbReference>
<dbReference type="InterPro" id="IPR006530">
    <property type="entry name" value="YD"/>
</dbReference>
<dbReference type="CDD" id="cd20745">
    <property type="entry name" value="FIX_RhsA_AHH_HNH-like"/>
    <property type="match status" value="1"/>
</dbReference>
<dbReference type="SUPFAM" id="SSF52309">
    <property type="entry name" value="N-(deoxy)ribosyltransferase-like"/>
    <property type="match status" value="1"/>
</dbReference>
<dbReference type="RefSeq" id="WP_237382242.1">
    <property type="nucleotide sequence ID" value="NZ_CP071793.1"/>
</dbReference>
<organism evidence="5 6">
    <name type="scientific">Sulfidibacter corallicola</name>
    <dbReference type="NCBI Taxonomy" id="2818388"/>
    <lineage>
        <taxon>Bacteria</taxon>
        <taxon>Pseudomonadati</taxon>
        <taxon>Acidobacteriota</taxon>
        <taxon>Holophagae</taxon>
        <taxon>Acanthopleuribacterales</taxon>
        <taxon>Acanthopleuribacteraceae</taxon>
        <taxon>Sulfidibacter</taxon>
    </lineage>
</organism>
<sequence length="1543" mass="172113">MKPLKGRSPYRKWEFVNHDPNFYKFDVPDVSPTFTYRLSRSENPNSSNHLSFLEAGEYQAMWLHSAAGENALRLQKDLEIQRLEILLCKDPGVVLNYGQQLSLALSHNHDLLSRIASGKERDRRVDAIVVMAGFFHSWLGQLPQSQYLGTERWWRTLEKIRSLGIEIPSEHSHPIPKTGVLSGRLLYQALENMRTGTFFDGTAELLEKGGSSSAGSGGSAGKSSKKAKKSKKPPAPAPAPAPPKASAPAAPSGASIGPNGEIVGNTNPPVEPETKEESSWWDSLKSAVSSVSISDIVHTTLDVVGLVPGLGEVADGLNALIYLAEGNYTDAALSAAAMIPFAGAAATAAKFGRKGMKAAQKAGKAMKKASVPATPPIAKCTTAGCPISVVTGEELLQHEDFVLPGAMPLVWRRTYRSGQSRNRGLGHGWTHPAVESVRFAGEEAILSNDEGRDLFFPVPSVGETVYQEVEQLLLRRPDPHTLILESDGPVRKIYKATTGAYVLSEARDTHGNFVRFHFGLKGRLEEIETSSGRRARVESDERGRITQIHGLDETGQPIGNPLVTYAYDEHDDLVEVVDPLGHSEKYAYRNHVLVERTLKTGFRYHFEWDRYDTAARCLRNWGDDGIYDYRFAWDPERNQSSITDSLGHTTRYRWDAFGNILDIADPSGNRTRFEYDSVGKLRAEIDPLGNRTRFVYDADDRLIEVFDKLGARTHIVYDEEGRPIAHVDPANQERRREYNTEGLPVTSVDADGEKTRFEYDVRGLVTRIVGPSGGSKCFEWNRKGELVGETDADGRVTRYQYDDGGNVVAVVHSDGSRTGFDVDQMGRASQVHLPNGQTLSFEYNEDGMIRRFIDGAGRETRYEYSGLGSVTRRIDPDGSAFAYEYDREQNLVAVVNQNGERYELEYDANERLIREVGFDGRQQRYHYDPAGQLIRHEDGLFRTVAYRRDAMGRVIEKTARHEGTGAGETATFDYDVLGRLSRATNPHRDLRFFHDASNRIIEEWQDDRVLSRRFDASGNCVATQLPNGRTANYDYDPMGRLVGLDLDRRMVGKLTYGTDGLPVSRGFGNGLSAEMIYEPNGRLAQQKVMRPGSVVGDMLFGRDYRYDEAGNLSQIKELASGQATRFTYDAADRLCEVDGLLREVFAFDPAGNLLENGPGESERPTLEGGYVKGNRLLVFQDKKFEYDDVGNLVKRVQGPGGQDVTEFEYDAENRLVRSVRNGTTTHYRYDALGRRVSKQTGSDLTSFLWNGDVLVQEDREGEEVTYLYQPESFLPLGQVRGEDVFYYHLDHLGTPREMTGPDGEVAWAAHFSAYGRVVGFDTERVQNPLRFQGQYFDEETGLHYNYHRYYDPEMGRFVSPDPVGLLGGENLYQYAPNPIGWVDPYGLSCKEAVTGFVKGAASKIKSGVTYTWIRANVAFRGVKTGKGKAVFWSGYHLGNKDAAQAFARSIDGKTVEMTEAGKWMEKNYPWDELTAKVGDDRAKEVWDDISKKFAGGASGDVNAFVKGMKSEPNYMDKTYFAIEKPILQDGMKSGRVSKIIEHD</sequence>
<feature type="region of interest" description="Disordered" evidence="2">
    <location>
        <begin position="209"/>
        <end position="278"/>
    </location>
</feature>
<dbReference type="Pfam" id="PF20148">
    <property type="entry name" value="DUF6531"/>
    <property type="match status" value="1"/>
</dbReference>
<dbReference type="KEGG" id="scor:J3U87_06630"/>
<dbReference type="InterPro" id="IPR045351">
    <property type="entry name" value="DUF6531"/>
</dbReference>
<proteinExistence type="predicted"/>
<dbReference type="InterPro" id="IPR022385">
    <property type="entry name" value="Rhs_assc_core"/>
</dbReference>
<evidence type="ECO:0000256" key="1">
    <source>
        <dbReference type="ARBA" id="ARBA00022737"/>
    </source>
</evidence>
<dbReference type="PRINTS" id="PR00394">
    <property type="entry name" value="RHSPROTEIN"/>
</dbReference>
<gene>
    <name evidence="5" type="ORF">J3U87_06630</name>
</gene>
<evidence type="ECO:0000313" key="5">
    <source>
        <dbReference type="EMBL" id="QTD52133.1"/>
    </source>
</evidence>
<feature type="compositionally biased region" description="Basic residues" evidence="2">
    <location>
        <begin position="223"/>
        <end position="232"/>
    </location>
</feature>
<dbReference type="Pfam" id="PF25023">
    <property type="entry name" value="TEN_YD-shell"/>
    <property type="match status" value="2"/>
</dbReference>
<evidence type="ECO:0000259" key="4">
    <source>
        <dbReference type="Pfam" id="PF25023"/>
    </source>
</evidence>
<accession>A0A8A4TRI5</accession>
<evidence type="ECO:0000259" key="3">
    <source>
        <dbReference type="Pfam" id="PF20148"/>
    </source>
</evidence>